<evidence type="ECO:0000259" key="2">
    <source>
        <dbReference type="PROSITE" id="PS51178"/>
    </source>
</evidence>
<dbReference type="Gene3D" id="3.30.10.20">
    <property type="match status" value="3"/>
</dbReference>
<organism evidence="3 4">
    <name type="scientific">candidate division TA06 bacterium</name>
    <dbReference type="NCBI Taxonomy" id="2250710"/>
    <lineage>
        <taxon>Bacteria</taxon>
        <taxon>Bacteria division TA06</taxon>
    </lineage>
</organism>
<comment type="caution">
    <text evidence="3">The sequence shown here is derived from an EMBL/GenBank/DDBJ whole genome shotgun (WGS) entry which is preliminary data.</text>
</comment>
<feature type="domain" description="PASTA" evidence="2">
    <location>
        <begin position="110"/>
        <end position="176"/>
    </location>
</feature>
<feature type="domain" description="PASTA" evidence="2">
    <location>
        <begin position="177"/>
        <end position="243"/>
    </location>
</feature>
<dbReference type="AlphaFoldDB" id="A0A523USZ2"/>
<feature type="transmembrane region" description="Helical" evidence="1">
    <location>
        <begin position="6"/>
        <end position="29"/>
    </location>
</feature>
<evidence type="ECO:0000313" key="4">
    <source>
        <dbReference type="Proteomes" id="UP000315525"/>
    </source>
</evidence>
<keyword evidence="1" id="KW-0812">Transmembrane</keyword>
<dbReference type="CDD" id="cd06577">
    <property type="entry name" value="PASTA_pknB"/>
    <property type="match status" value="3"/>
</dbReference>
<dbReference type="EMBL" id="SOJN01000078">
    <property type="protein sequence ID" value="TET45667.1"/>
    <property type="molecule type" value="Genomic_DNA"/>
</dbReference>
<keyword evidence="1" id="KW-0472">Membrane</keyword>
<protein>
    <submittedName>
        <fullName evidence="3">PASTA domain-containing protein</fullName>
    </submittedName>
</protein>
<dbReference type="SMART" id="SM00740">
    <property type="entry name" value="PASTA"/>
    <property type="match status" value="3"/>
</dbReference>
<dbReference type="Proteomes" id="UP000315525">
    <property type="component" value="Unassembled WGS sequence"/>
</dbReference>
<evidence type="ECO:0000313" key="3">
    <source>
        <dbReference type="EMBL" id="TET45667.1"/>
    </source>
</evidence>
<feature type="domain" description="PASTA" evidence="2">
    <location>
        <begin position="41"/>
        <end position="108"/>
    </location>
</feature>
<accession>A0A523USZ2</accession>
<sequence length="246" mass="25938">MYTGKAFAISLVTSFIVSVIICSVFLLVLPRSGGLPFSFGGGGKVEVPAVANMPVEEARLVLQNKGFLMMELEEKKDPNVPVGSIVSQDPLPGFKLDKGALVKVVVSAGGPEVIIPNLEGIPQGQARLQLESINLVVGTISREMHGSISKDAVISTDPPAGTRAPAGTVVNIKISSGESLVTVPSVFKASPGRARSKLERLGLKVSTRYTTNIEYEFGIVVGQDPRSGTKVRKGSTVKIIVNSEAR</sequence>
<dbReference type="Pfam" id="PF03793">
    <property type="entry name" value="PASTA"/>
    <property type="match status" value="3"/>
</dbReference>
<keyword evidence="1" id="KW-1133">Transmembrane helix</keyword>
<dbReference type="PROSITE" id="PS51178">
    <property type="entry name" value="PASTA"/>
    <property type="match status" value="3"/>
</dbReference>
<proteinExistence type="predicted"/>
<dbReference type="InterPro" id="IPR005543">
    <property type="entry name" value="PASTA_dom"/>
</dbReference>
<gene>
    <name evidence="3" type="ORF">E3J62_06855</name>
</gene>
<name>A0A523USZ2_UNCT6</name>
<evidence type="ECO:0000256" key="1">
    <source>
        <dbReference type="SAM" id="Phobius"/>
    </source>
</evidence>
<reference evidence="3 4" key="1">
    <citation type="submission" date="2019-03" db="EMBL/GenBank/DDBJ databases">
        <title>Metabolic potential of uncultured bacteria and archaea associated with petroleum seepage in deep-sea sediments.</title>
        <authorList>
            <person name="Dong X."/>
            <person name="Hubert C."/>
        </authorList>
    </citation>
    <scope>NUCLEOTIDE SEQUENCE [LARGE SCALE GENOMIC DNA]</scope>
    <source>
        <strain evidence="3">E44_bin18</strain>
    </source>
</reference>